<dbReference type="RefSeq" id="WP_138108661.1">
    <property type="nucleotide sequence ID" value="NZ_VBUC01000009.1"/>
</dbReference>
<evidence type="ECO:0000313" key="2">
    <source>
        <dbReference type="EMBL" id="TLS99907.1"/>
    </source>
</evidence>
<comment type="caution">
    <text evidence="2">The sequence shown here is derived from an EMBL/GenBank/DDBJ whole genome shotgun (WGS) entry which is preliminary data.</text>
</comment>
<proteinExistence type="predicted"/>
<dbReference type="SUPFAM" id="SSF51283">
    <property type="entry name" value="dUTPase-like"/>
    <property type="match status" value="1"/>
</dbReference>
<name>A0ABY2V4M8_9BACT</name>
<sequence length="189" mass="21266">MFKILKDYCTPKRGTKYSAYVDLFSAEDVIIGAGETKVIKLGVKLDLEEIINSNDEVYNNPDKFLKSHYLEVALRNSLGVKGLIISDGIEIIDLDYPDEIGLIVHNPMKNNTLCAYQDGTIGIDIYNDNTFLFIKKGDKVAQCTLKEHKGYLMGYETETLRTGGFGSTDKKTDTPIFDKPDFFKSNELN</sequence>
<dbReference type="Proteomes" id="UP000305417">
    <property type="component" value="Unassembled WGS sequence"/>
</dbReference>
<keyword evidence="3" id="KW-1185">Reference proteome</keyword>
<organism evidence="2 3">
    <name type="scientific">Aliarcobacter cibarius</name>
    <dbReference type="NCBI Taxonomy" id="255507"/>
    <lineage>
        <taxon>Bacteria</taxon>
        <taxon>Pseudomonadati</taxon>
        <taxon>Campylobacterota</taxon>
        <taxon>Epsilonproteobacteria</taxon>
        <taxon>Campylobacterales</taxon>
        <taxon>Arcobacteraceae</taxon>
        <taxon>Aliarcobacter</taxon>
    </lineage>
</organism>
<evidence type="ECO:0000313" key="3">
    <source>
        <dbReference type="Proteomes" id="UP000305417"/>
    </source>
</evidence>
<dbReference type="PANTHER" id="PTHR11241">
    <property type="entry name" value="DEOXYURIDINE 5'-TRIPHOSPHATE NUCLEOTIDOHYDROLASE"/>
    <property type="match status" value="1"/>
</dbReference>
<dbReference type="InterPro" id="IPR008181">
    <property type="entry name" value="dUTPase"/>
</dbReference>
<gene>
    <name evidence="2" type="ORF">FE247_05090</name>
</gene>
<evidence type="ECO:0000256" key="1">
    <source>
        <dbReference type="ARBA" id="ARBA00047686"/>
    </source>
</evidence>
<dbReference type="Gene3D" id="2.70.40.10">
    <property type="match status" value="1"/>
</dbReference>
<reference evidence="2 3" key="1">
    <citation type="submission" date="2019-05" db="EMBL/GenBank/DDBJ databases">
        <title>Arcobacter cibarius and Arcobacter thereius providing challenges in identification an antibiotic susceptibility and Quinolone resistance.</title>
        <authorList>
            <person name="Busch A."/>
            <person name="Hanel I."/>
            <person name="Hotzel H."/>
            <person name="Tomaso H."/>
        </authorList>
    </citation>
    <scope>NUCLEOTIDE SEQUENCE [LARGE SCALE GENOMIC DNA]</scope>
    <source>
        <strain evidence="2 3">16CS0831-2</strain>
    </source>
</reference>
<comment type="catalytic activity">
    <reaction evidence="1">
        <text>dUTP + H2O = dUMP + diphosphate + H(+)</text>
        <dbReference type="Rhea" id="RHEA:10248"/>
        <dbReference type="ChEBI" id="CHEBI:15377"/>
        <dbReference type="ChEBI" id="CHEBI:15378"/>
        <dbReference type="ChEBI" id="CHEBI:33019"/>
        <dbReference type="ChEBI" id="CHEBI:61555"/>
        <dbReference type="ChEBI" id="CHEBI:246422"/>
        <dbReference type="EC" id="3.6.1.23"/>
    </reaction>
</comment>
<accession>A0ABY2V4M8</accession>
<dbReference type="PANTHER" id="PTHR11241:SF0">
    <property type="entry name" value="DEOXYURIDINE 5'-TRIPHOSPHATE NUCLEOTIDOHYDROLASE"/>
    <property type="match status" value="1"/>
</dbReference>
<dbReference type="EMBL" id="VBUC01000009">
    <property type="protein sequence ID" value="TLS99907.1"/>
    <property type="molecule type" value="Genomic_DNA"/>
</dbReference>
<protein>
    <submittedName>
        <fullName evidence="2">Uncharacterized protein</fullName>
    </submittedName>
</protein>
<dbReference type="InterPro" id="IPR036157">
    <property type="entry name" value="dUTPase-like_sf"/>
</dbReference>